<accession>A0AA38L960</accession>
<dbReference type="SUPFAM" id="SSF52540">
    <property type="entry name" value="P-loop containing nucleoside triphosphate hydrolases"/>
    <property type="match status" value="1"/>
</dbReference>
<dbReference type="CDD" id="cd02022">
    <property type="entry name" value="DPCK"/>
    <property type="match status" value="1"/>
</dbReference>
<dbReference type="EMBL" id="JAHRHJ020000005">
    <property type="protein sequence ID" value="KAH9315921.1"/>
    <property type="molecule type" value="Genomic_DNA"/>
</dbReference>
<dbReference type="Pfam" id="PF01121">
    <property type="entry name" value="CoaE"/>
    <property type="match status" value="1"/>
</dbReference>
<organism evidence="4 5">
    <name type="scientific">Taxus chinensis</name>
    <name type="common">Chinese yew</name>
    <name type="synonym">Taxus wallichiana var. chinensis</name>
    <dbReference type="NCBI Taxonomy" id="29808"/>
    <lineage>
        <taxon>Eukaryota</taxon>
        <taxon>Viridiplantae</taxon>
        <taxon>Streptophyta</taxon>
        <taxon>Embryophyta</taxon>
        <taxon>Tracheophyta</taxon>
        <taxon>Spermatophyta</taxon>
        <taxon>Pinopsida</taxon>
        <taxon>Pinidae</taxon>
        <taxon>Conifers II</taxon>
        <taxon>Cupressales</taxon>
        <taxon>Taxaceae</taxon>
        <taxon>Taxus</taxon>
    </lineage>
</organism>
<protein>
    <recommendedName>
        <fullName evidence="6">Dephospho-CoA kinase</fullName>
    </recommendedName>
</protein>
<evidence type="ECO:0000313" key="5">
    <source>
        <dbReference type="Proteomes" id="UP000824469"/>
    </source>
</evidence>
<evidence type="ECO:0000256" key="1">
    <source>
        <dbReference type="ARBA" id="ARBA00004724"/>
    </source>
</evidence>
<dbReference type="PROSITE" id="PS51219">
    <property type="entry name" value="DPCK"/>
    <property type="match status" value="1"/>
</dbReference>
<keyword evidence="2" id="KW-0547">Nucleotide-binding</keyword>
<dbReference type="Proteomes" id="UP000824469">
    <property type="component" value="Unassembled WGS sequence"/>
</dbReference>
<evidence type="ECO:0000256" key="2">
    <source>
        <dbReference type="ARBA" id="ARBA00022741"/>
    </source>
</evidence>
<dbReference type="OMA" id="ILAWIKY"/>
<keyword evidence="3" id="KW-0067">ATP-binding</keyword>
<comment type="caution">
    <text evidence="4">The sequence shown here is derived from an EMBL/GenBank/DDBJ whole genome shotgun (WGS) entry which is preliminary data.</text>
</comment>
<name>A0AA38L960_TAXCH</name>
<evidence type="ECO:0000256" key="3">
    <source>
        <dbReference type="ARBA" id="ARBA00022840"/>
    </source>
</evidence>
<dbReference type="InterPro" id="IPR027417">
    <property type="entry name" value="P-loop_NTPase"/>
</dbReference>
<dbReference type="Gene3D" id="3.40.50.300">
    <property type="entry name" value="P-loop containing nucleotide triphosphate hydrolases"/>
    <property type="match status" value="1"/>
</dbReference>
<dbReference type="PANTHER" id="PTHR10695:SF46">
    <property type="entry name" value="BIFUNCTIONAL COENZYME A SYNTHASE-RELATED"/>
    <property type="match status" value="1"/>
</dbReference>
<dbReference type="PANTHER" id="PTHR10695">
    <property type="entry name" value="DEPHOSPHO-COA KINASE-RELATED"/>
    <property type="match status" value="1"/>
</dbReference>
<keyword evidence="5" id="KW-1185">Reference proteome</keyword>
<gene>
    <name evidence="4" type="ORF">KI387_024548</name>
</gene>
<dbReference type="AlphaFoldDB" id="A0AA38L960"/>
<feature type="non-terminal residue" evidence="4">
    <location>
        <position position="102"/>
    </location>
</feature>
<dbReference type="GO" id="GO:0005524">
    <property type="term" value="F:ATP binding"/>
    <property type="evidence" value="ECO:0007669"/>
    <property type="project" value="UniProtKB-KW"/>
</dbReference>
<evidence type="ECO:0000313" key="4">
    <source>
        <dbReference type="EMBL" id="KAH9315921.1"/>
    </source>
</evidence>
<dbReference type="GO" id="GO:0015937">
    <property type="term" value="P:coenzyme A biosynthetic process"/>
    <property type="evidence" value="ECO:0007669"/>
    <property type="project" value="InterPro"/>
</dbReference>
<proteinExistence type="predicted"/>
<reference evidence="4 5" key="1">
    <citation type="journal article" date="2021" name="Nat. Plants">
        <title>The Taxus genome provides insights into paclitaxel biosynthesis.</title>
        <authorList>
            <person name="Xiong X."/>
            <person name="Gou J."/>
            <person name="Liao Q."/>
            <person name="Li Y."/>
            <person name="Zhou Q."/>
            <person name="Bi G."/>
            <person name="Li C."/>
            <person name="Du R."/>
            <person name="Wang X."/>
            <person name="Sun T."/>
            <person name="Guo L."/>
            <person name="Liang H."/>
            <person name="Lu P."/>
            <person name="Wu Y."/>
            <person name="Zhang Z."/>
            <person name="Ro D.K."/>
            <person name="Shang Y."/>
            <person name="Huang S."/>
            <person name="Yan J."/>
        </authorList>
    </citation>
    <scope>NUCLEOTIDE SEQUENCE [LARGE SCALE GENOMIC DNA]</scope>
    <source>
        <strain evidence="4">Ta-2019</strain>
    </source>
</reference>
<sequence>MSWLTKPIIVVWVDPETQLQRLMARDGISEEQALNRINSQLPLDLKREKADIVIDNSGSLEATKDQIHDISLQISRPLTRKEYLRSRRGVLSITGAIAFVIL</sequence>
<dbReference type="InterPro" id="IPR001977">
    <property type="entry name" value="Depp_CoAkinase"/>
</dbReference>
<comment type="pathway">
    <text evidence="1">Cofactor biosynthesis; coenzyme A biosynthesis.</text>
</comment>
<dbReference type="GO" id="GO:0004140">
    <property type="term" value="F:dephospho-CoA kinase activity"/>
    <property type="evidence" value="ECO:0007669"/>
    <property type="project" value="InterPro"/>
</dbReference>
<evidence type="ECO:0008006" key="6">
    <source>
        <dbReference type="Google" id="ProtNLM"/>
    </source>
</evidence>